<dbReference type="EMBL" id="VSSQ01022250">
    <property type="protein sequence ID" value="MPM68425.1"/>
    <property type="molecule type" value="Genomic_DNA"/>
</dbReference>
<dbReference type="SUPFAM" id="SSF55120">
    <property type="entry name" value="Pseudouridine synthase"/>
    <property type="match status" value="1"/>
</dbReference>
<dbReference type="AlphaFoldDB" id="A0A645BSX8"/>
<name>A0A645BSX8_9ZZZZ</name>
<dbReference type="CDD" id="cd00165">
    <property type="entry name" value="S4"/>
    <property type="match status" value="1"/>
</dbReference>
<sequence>METLTLQANPENAARLDAFLAAQAEGLTRSAAARLIEEGRVLVDGRQPVKSLRLTGGETLTVELPDPEPTEVRPEDIPLDVVYEDDDVIVVNKPKGLVVHPAPGHPSGTLVNALLHHCGSSLSGIGGVLRPGIVHRIDRDTSGLIIAAKNDLAHQKLASQLQDHTLARTYECIVVGNLKDDAGTVDAPLGRSPADRKKQAVVQGGRRAVTHWEVIARYPGFTHVRCRLETGRTHQIRVHMAHLGHPILGDTVYGAKKPVPGLQGQCLHATGLRFLHPRTGLPVELACPLPEEFLRQMRRLEEGRRPL</sequence>
<dbReference type="GO" id="GO:0003723">
    <property type="term" value="F:RNA binding"/>
    <property type="evidence" value="ECO:0007669"/>
    <property type="project" value="UniProtKB-KW"/>
</dbReference>
<keyword evidence="2" id="KW-0694">RNA-binding</keyword>
<dbReference type="InterPro" id="IPR020103">
    <property type="entry name" value="PsdUridine_synth_cat_dom_sf"/>
</dbReference>
<dbReference type="SMART" id="SM00363">
    <property type="entry name" value="S4"/>
    <property type="match status" value="1"/>
</dbReference>
<dbReference type="InterPro" id="IPR036986">
    <property type="entry name" value="S4_RNA-bd_sf"/>
</dbReference>
<dbReference type="PANTHER" id="PTHR21600">
    <property type="entry name" value="MITOCHONDRIAL RNA PSEUDOURIDINE SYNTHASE"/>
    <property type="match status" value="1"/>
</dbReference>
<dbReference type="PROSITE" id="PS50889">
    <property type="entry name" value="S4"/>
    <property type="match status" value="1"/>
</dbReference>
<dbReference type="Gene3D" id="3.30.2350.10">
    <property type="entry name" value="Pseudouridine synthase"/>
    <property type="match status" value="1"/>
</dbReference>
<evidence type="ECO:0000259" key="4">
    <source>
        <dbReference type="SMART" id="SM00363"/>
    </source>
</evidence>
<dbReference type="InterPro" id="IPR006145">
    <property type="entry name" value="PsdUridine_synth_RsuA/RluA"/>
</dbReference>
<dbReference type="PANTHER" id="PTHR21600:SF44">
    <property type="entry name" value="RIBOSOMAL LARGE SUBUNIT PSEUDOURIDINE SYNTHASE D"/>
    <property type="match status" value="1"/>
</dbReference>
<dbReference type="GO" id="GO:0160140">
    <property type="term" value="F:23S rRNA pseudouridine(1911/1915/1917) synthase activity"/>
    <property type="evidence" value="ECO:0007669"/>
    <property type="project" value="UniProtKB-EC"/>
</dbReference>
<feature type="domain" description="RNA-binding S4" evidence="4">
    <location>
        <begin position="14"/>
        <end position="78"/>
    </location>
</feature>
<reference evidence="5" key="1">
    <citation type="submission" date="2019-08" db="EMBL/GenBank/DDBJ databases">
        <authorList>
            <person name="Kucharzyk K."/>
            <person name="Murdoch R.W."/>
            <person name="Higgins S."/>
            <person name="Loffler F."/>
        </authorList>
    </citation>
    <scope>NUCLEOTIDE SEQUENCE</scope>
</reference>
<dbReference type="InterPro" id="IPR050188">
    <property type="entry name" value="RluA_PseudoU_synthase"/>
</dbReference>
<gene>
    <name evidence="5" type="primary">rluD_42</name>
    <name evidence="5" type="ORF">SDC9_115357</name>
</gene>
<dbReference type="EC" id="5.4.99.23" evidence="5"/>
<dbReference type="Pfam" id="PF00849">
    <property type="entry name" value="PseudoU_synth_2"/>
    <property type="match status" value="1"/>
</dbReference>
<dbReference type="InterPro" id="IPR006224">
    <property type="entry name" value="PsdUridine_synth_RluA-like_CS"/>
</dbReference>
<dbReference type="GO" id="GO:0000455">
    <property type="term" value="P:enzyme-directed rRNA pseudouridine synthesis"/>
    <property type="evidence" value="ECO:0007669"/>
    <property type="project" value="TreeGrafter"/>
</dbReference>
<comment type="caution">
    <text evidence="5">The sequence shown here is derived from an EMBL/GenBank/DDBJ whole genome shotgun (WGS) entry which is preliminary data.</text>
</comment>
<dbReference type="InterPro" id="IPR006225">
    <property type="entry name" value="PsdUridine_synth_RluC/D"/>
</dbReference>
<dbReference type="NCBIfam" id="TIGR00005">
    <property type="entry name" value="rluA_subfam"/>
    <property type="match status" value="1"/>
</dbReference>
<evidence type="ECO:0000256" key="2">
    <source>
        <dbReference type="ARBA" id="ARBA00022884"/>
    </source>
</evidence>
<keyword evidence="3 5" id="KW-0413">Isomerase</keyword>
<comment type="similarity">
    <text evidence="1">Belongs to the pseudouridine synthase RluA family.</text>
</comment>
<dbReference type="InterPro" id="IPR002942">
    <property type="entry name" value="S4_RNA-bd"/>
</dbReference>
<dbReference type="FunFam" id="3.30.2350.10:FF:000006">
    <property type="entry name" value="Pseudouridine synthase"/>
    <property type="match status" value="1"/>
</dbReference>
<evidence type="ECO:0000313" key="5">
    <source>
        <dbReference type="EMBL" id="MPM68425.1"/>
    </source>
</evidence>
<organism evidence="5">
    <name type="scientific">bioreactor metagenome</name>
    <dbReference type="NCBI Taxonomy" id="1076179"/>
    <lineage>
        <taxon>unclassified sequences</taxon>
        <taxon>metagenomes</taxon>
        <taxon>ecological metagenomes</taxon>
    </lineage>
</organism>
<evidence type="ECO:0000256" key="1">
    <source>
        <dbReference type="ARBA" id="ARBA00010876"/>
    </source>
</evidence>
<evidence type="ECO:0000256" key="3">
    <source>
        <dbReference type="ARBA" id="ARBA00023235"/>
    </source>
</evidence>
<accession>A0A645BSX8</accession>
<dbReference type="PROSITE" id="PS01129">
    <property type="entry name" value="PSI_RLU"/>
    <property type="match status" value="1"/>
</dbReference>
<protein>
    <submittedName>
        <fullName evidence="5">Ribosomal large subunit pseudouridine synthase D</fullName>
        <ecNumber evidence="5">5.4.99.23</ecNumber>
    </submittedName>
</protein>
<dbReference type="CDD" id="cd02869">
    <property type="entry name" value="PseudoU_synth_RluA_like"/>
    <property type="match status" value="1"/>
</dbReference>
<dbReference type="Gene3D" id="3.10.290.10">
    <property type="entry name" value="RNA-binding S4 domain"/>
    <property type="match status" value="1"/>
</dbReference>
<dbReference type="SUPFAM" id="SSF55174">
    <property type="entry name" value="Alpha-L RNA-binding motif"/>
    <property type="match status" value="1"/>
</dbReference>
<dbReference type="Pfam" id="PF01479">
    <property type="entry name" value="S4"/>
    <property type="match status" value="1"/>
</dbReference>
<proteinExistence type="inferred from homology"/>